<keyword evidence="4" id="KW-1003">Cell membrane</keyword>
<evidence type="ECO:0000313" key="11">
    <source>
        <dbReference type="EMBL" id="SLM87790.1"/>
    </source>
</evidence>
<dbReference type="PANTHER" id="PTHR30614:SF37">
    <property type="entry name" value="AMINO-ACID ABC TRANSPORTER PERMEASE PROTEIN YHDX-RELATED"/>
    <property type="match status" value="1"/>
</dbReference>
<feature type="transmembrane region" description="Helical" evidence="9">
    <location>
        <begin position="79"/>
        <end position="100"/>
    </location>
</feature>
<dbReference type="PROSITE" id="PS50928">
    <property type="entry name" value="ABC_TM1"/>
    <property type="match status" value="1"/>
</dbReference>
<keyword evidence="5 9" id="KW-0812">Transmembrane</keyword>
<protein>
    <submittedName>
        <fullName evidence="11">Glutamate transport system permease protein GluC</fullName>
    </submittedName>
</protein>
<sequence>MDAITDNIPALLHGIGTTCLLTILGYAFSLVFGTLLAVCRVSPIPPLRWAATVYVEIFRNMPMLSLLVLLAFGMPDAGLLLPLFWTGVLALVLSGSAFVCETVRSGINTVPIGHAEAARSIGLGFFGVLRFVVLPQAFRTMVQPLVNIFIGTVIGSSLCAAVAVPELTYQTQAINNQYAQAVLMFLFVGAVYLCLAFAGGLVGWLLERRLSPTRLLNRHTTRIGAGA</sequence>
<keyword evidence="7 9" id="KW-1133">Transmembrane helix</keyword>
<feature type="transmembrane region" description="Helical" evidence="9">
    <location>
        <begin position="144"/>
        <end position="169"/>
    </location>
</feature>
<feature type="transmembrane region" description="Helical" evidence="9">
    <location>
        <begin position="12"/>
        <end position="39"/>
    </location>
</feature>
<dbReference type="Pfam" id="PF00528">
    <property type="entry name" value="BPD_transp_1"/>
    <property type="match status" value="1"/>
</dbReference>
<dbReference type="InterPro" id="IPR010065">
    <property type="entry name" value="AA_ABC_transptr_permease_3TM"/>
</dbReference>
<accession>A0A1X6WSQ6</accession>
<feature type="transmembrane region" description="Helical" evidence="9">
    <location>
        <begin position="121"/>
        <end position="138"/>
    </location>
</feature>
<dbReference type="InterPro" id="IPR043429">
    <property type="entry name" value="ArtM/GltK/GlnP/TcyL/YhdX-like"/>
</dbReference>
<evidence type="ECO:0000313" key="12">
    <source>
        <dbReference type="Proteomes" id="UP000195981"/>
    </source>
</evidence>
<evidence type="ECO:0000256" key="3">
    <source>
        <dbReference type="ARBA" id="ARBA00022448"/>
    </source>
</evidence>
<dbReference type="SUPFAM" id="SSF161098">
    <property type="entry name" value="MetI-like"/>
    <property type="match status" value="1"/>
</dbReference>
<dbReference type="AlphaFoldDB" id="A0A1X6WSQ6"/>
<evidence type="ECO:0000256" key="6">
    <source>
        <dbReference type="ARBA" id="ARBA00022970"/>
    </source>
</evidence>
<dbReference type="EMBL" id="FWFG01000004">
    <property type="protein sequence ID" value="SLM87790.1"/>
    <property type="molecule type" value="Genomic_DNA"/>
</dbReference>
<evidence type="ECO:0000256" key="4">
    <source>
        <dbReference type="ARBA" id="ARBA00022475"/>
    </source>
</evidence>
<organism evidence="11 12">
    <name type="scientific">Brachybacterium nesterenkovii</name>
    <dbReference type="NCBI Taxonomy" id="47847"/>
    <lineage>
        <taxon>Bacteria</taxon>
        <taxon>Bacillati</taxon>
        <taxon>Actinomycetota</taxon>
        <taxon>Actinomycetes</taxon>
        <taxon>Micrococcales</taxon>
        <taxon>Dermabacteraceae</taxon>
        <taxon>Brachybacterium</taxon>
    </lineage>
</organism>
<feature type="transmembrane region" description="Helical" evidence="9">
    <location>
        <begin position="181"/>
        <end position="206"/>
    </location>
</feature>
<feature type="transmembrane region" description="Helical" evidence="9">
    <location>
        <begin position="51"/>
        <end position="73"/>
    </location>
</feature>
<dbReference type="InterPro" id="IPR000515">
    <property type="entry name" value="MetI-like"/>
</dbReference>
<keyword evidence="12" id="KW-1185">Reference proteome</keyword>
<dbReference type="CDD" id="cd06261">
    <property type="entry name" value="TM_PBP2"/>
    <property type="match status" value="1"/>
</dbReference>
<evidence type="ECO:0000256" key="5">
    <source>
        <dbReference type="ARBA" id="ARBA00022692"/>
    </source>
</evidence>
<comment type="similarity">
    <text evidence="2">Belongs to the binding-protein-dependent transport system permease family. HisMQ subfamily.</text>
</comment>
<evidence type="ECO:0000256" key="2">
    <source>
        <dbReference type="ARBA" id="ARBA00010072"/>
    </source>
</evidence>
<evidence type="ECO:0000256" key="8">
    <source>
        <dbReference type="ARBA" id="ARBA00023136"/>
    </source>
</evidence>
<proteinExistence type="inferred from homology"/>
<evidence type="ECO:0000256" key="7">
    <source>
        <dbReference type="ARBA" id="ARBA00022989"/>
    </source>
</evidence>
<dbReference type="Gene3D" id="1.10.3720.10">
    <property type="entry name" value="MetI-like"/>
    <property type="match status" value="1"/>
</dbReference>
<dbReference type="GO" id="GO:0006865">
    <property type="term" value="P:amino acid transport"/>
    <property type="evidence" value="ECO:0007669"/>
    <property type="project" value="UniProtKB-KW"/>
</dbReference>
<dbReference type="GO" id="GO:0022857">
    <property type="term" value="F:transmembrane transporter activity"/>
    <property type="evidence" value="ECO:0007669"/>
    <property type="project" value="InterPro"/>
</dbReference>
<dbReference type="InterPro" id="IPR035906">
    <property type="entry name" value="MetI-like_sf"/>
</dbReference>
<feature type="domain" description="ABC transmembrane type-1" evidence="10">
    <location>
        <begin position="15"/>
        <end position="197"/>
    </location>
</feature>
<keyword evidence="8 9" id="KW-0472">Membrane</keyword>
<evidence type="ECO:0000256" key="9">
    <source>
        <dbReference type="RuleBase" id="RU363032"/>
    </source>
</evidence>
<reference evidence="11 12" key="1">
    <citation type="submission" date="2017-02" db="EMBL/GenBank/DDBJ databases">
        <authorList>
            <person name="Peterson S.W."/>
        </authorList>
    </citation>
    <scope>NUCLEOTIDE SEQUENCE [LARGE SCALE GENOMIC DNA]</scope>
    <source>
        <strain evidence="11 12">CIP104813</strain>
    </source>
</reference>
<keyword evidence="6" id="KW-0029">Amino-acid transport</keyword>
<name>A0A1X6WSQ6_9MICO</name>
<dbReference type="NCBIfam" id="TIGR01726">
    <property type="entry name" value="HEQRo_perm_3TM"/>
    <property type="match status" value="1"/>
</dbReference>
<keyword evidence="3 9" id="KW-0813">Transport</keyword>
<evidence type="ECO:0000256" key="1">
    <source>
        <dbReference type="ARBA" id="ARBA00004651"/>
    </source>
</evidence>
<comment type="subcellular location">
    <subcellularLocation>
        <location evidence="1 9">Cell membrane</location>
        <topology evidence="1 9">Multi-pass membrane protein</topology>
    </subcellularLocation>
</comment>
<dbReference type="Proteomes" id="UP000195981">
    <property type="component" value="Unassembled WGS sequence"/>
</dbReference>
<gene>
    <name evidence="11" type="ORF">FM110_00370</name>
</gene>
<dbReference type="PANTHER" id="PTHR30614">
    <property type="entry name" value="MEMBRANE COMPONENT OF AMINO ACID ABC TRANSPORTER"/>
    <property type="match status" value="1"/>
</dbReference>
<dbReference type="RefSeq" id="WP_087101579.1">
    <property type="nucleotide sequence ID" value="NZ_FWFG01000004.1"/>
</dbReference>
<dbReference type="OrthoDB" id="3181282at2"/>
<dbReference type="GO" id="GO:0043190">
    <property type="term" value="C:ATP-binding cassette (ABC) transporter complex"/>
    <property type="evidence" value="ECO:0007669"/>
    <property type="project" value="InterPro"/>
</dbReference>
<evidence type="ECO:0000259" key="10">
    <source>
        <dbReference type="PROSITE" id="PS50928"/>
    </source>
</evidence>